<reference evidence="2" key="1">
    <citation type="submission" date="2018-12" db="EMBL/GenBank/DDBJ databases">
        <title>Tengunoibacter tsumagoiensis gen. nov., sp. nov., Dictyobacter kobayashii sp. nov., D. alpinus sp. nov., and D. joshuensis sp. nov. and description of Dictyobacteraceae fam. nov. within the order Ktedonobacterales isolated from Tengu-no-mugimeshi.</title>
        <authorList>
            <person name="Wang C.M."/>
            <person name="Zheng Y."/>
            <person name="Sakai Y."/>
            <person name="Toyoda A."/>
            <person name="Minakuchi Y."/>
            <person name="Abe K."/>
            <person name="Yokota A."/>
            <person name="Yabe S."/>
        </authorList>
    </citation>
    <scope>NUCLEOTIDE SEQUENCE [LARGE SCALE GENOMIC DNA]</scope>
    <source>
        <strain evidence="2">Uno11</strain>
    </source>
</reference>
<organism evidence="1 2">
    <name type="scientific">Dictyobacter kobayashii</name>
    <dbReference type="NCBI Taxonomy" id="2014872"/>
    <lineage>
        <taxon>Bacteria</taxon>
        <taxon>Bacillati</taxon>
        <taxon>Chloroflexota</taxon>
        <taxon>Ktedonobacteria</taxon>
        <taxon>Ktedonobacterales</taxon>
        <taxon>Dictyobacteraceae</taxon>
        <taxon>Dictyobacter</taxon>
    </lineage>
</organism>
<evidence type="ECO:0000313" key="2">
    <source>
        <dbReference type="Proteomes" id="UP000287188"/>
    </source>
</evidence>
<dbReference type="AlphaFoldDB" id="A0A402AT19"/>
<dbReference type="EMBL" id="BIFS01000002">
    <property type="protein sequence ID" value="GCE22244.1"/>
    <property type="molecule type" value="Genomic_DNA"/>
</dbReference>
<dbReference type="RefSeq" id="WP_126554872.1">
    <property type="nucleotide sequence ID" value="NZ_BIFS01000002.1"/>
</dbReference>
<sequence length="101" mass="11881">MSGYDTWPTIQIFDTYRSHALKNEQPNKERIGIYTFQFALDNSGVIIQRGVYGNIEHTWEIHQSSLGSKEEAIKHHWTMLTRMSQNDFTYVETELTKLTQQ</sequence>
<accession>A0A402AT19</accession>
<dbReference type="Proteomes" id="UP000287188">
    <property type="component" value="Unassembled WGS sequence"/>
</dbReference>
<protein>
    <submittedName>
        <fullName evidence="1">Uncharacterized protein</fullName>
    </submittedName>
</protein>
<gene>
    <name evidence="1" type="ORF">KDK_60440</name>
</gene>
<evidence type="ECO:0000313" key="1">
    <source>
        <dbReference type="EMBL" id="GCE22244.1"/>
    </source>
</evidence>
<keyword evidence="2" id="KW-1185">Reference proteome</keyword>
<proteinExistence type="predicted"/>
<name>A0A402AT19_9CHLR</name>
<comment type="caution">
    <text evidence="1">The sequence shown here is derived from an EMBL/GenBank/DDBJ whole genome shotgun (WGS) entry which is preliminary data.</text>
</comment>